<dbReference type="PROSITE" id="PS50132">
    <property type="entry name" value="RGS"/>
    <property type="match status" value="1"/>
</dbReference>
<dbReference type="EMBL" id="MCGO01000005">
    <property type="protein sequence ID" value="ORY51308.1"/>
    <property type="molecule type" value="Genomic_DNA"/>
</dbReference>
<protein>
    <recommendedName>
        <fullName evidence="2">RGS domain-containing protein</fullName>
    </recommendedName>
</protein>
<evidence type="ECO:0000256" key="1">
    <source>
        <dbReference type="SAM" id="MobiDB-lite"/>
    </source>
</evidence>
<dbReference type="OrthoDB" id="196547at2759"/>
<dbReference type="AlphaFoldDB" id="A0A1Y2CWA3"/>
<dbReference type="InterPro" id="IPR036305">
    <property type="entry name" value="RGS_sf"/>
</dbReference>
<reference evidence="3 4" key="1">
    <citation type="submission" date="2016-07" db="EMBL/GenBank/DDBJ databases">
        <title>Pervasive Adenine N6-methylation of Active Genes in Fungi.</title>
        <authorList>
            <consortium name="DOE Joint Genome Institute"/>
            <person name="Mondo S.J."/>
            <person name="Dannebaum R.O."/>
            <person name="Kuo R.C."/>
            <person name="Labutti K."/>
            <person name="Haridas S."/>
            <person name="Kuo A."/>
            <person name="Salamov A."/>
            <person name="Ahrendt S.R."/>
            <person name="Lipzen A."/>
            <person name="Sullivan W."/>
            <person name="Andreopoulos W.B."/>
            <person name="Clum A."/>
            <person name="Lindquist E."/>
            <person name="Daum C."/>
            <person name="Ramamoorthy G.K."/>
            <person name="Gryganskyi A."/>
            <person name="Culley D."/>
            <person name="Magnuson J.K."/>
            <person name="James T.Y."/>
            <person name="O'Malley M.A."/>
            <person name="Stajich J.E."/>
            <person name="Spatafora J.W."/>
            <person name="Visel A."/>
            <person name="Grigoriev I.V."/>
        </authorList>
    </citation>
    <scope>NUCLEOTIDE SEQUENCE [LARGE SCALE GENOMIC DNA]</scope>
    <source>
        <strain evidence="3 4">JEL800</strain>
    </source>
</reference>
<organism evidence="3 4">
    <name type="scientific">Rhizoclosmatium globosum</name>
    <dbReference type="NCBI Taxonomy" id="329046"/>
    <lineage>
        <taxon>Eukaryota</taxon>
        <taxon>Fungi</taxon>
        <taxon>Fungi incertae sedis</taxon>
        <taxon>Chytridiomycota</taxon>
        <taxon>Chytridiomycota incertae sedis</taxon>
        <taxon>Chytridiomycetes</taxon>
        <taxon>Chytridiales</taxon>
        <taxon>Chytriomycetaceae</taxon>
        <taxon>Rhizoclosmatium</taxon>
    </lineage>
</organism>
<dbReference type="Gene3D" id="1.10.167.10">
    <property type="entry name" value="Regulator of G-protein Signalling 4, domain 2"/>
    <property type="match status" value="1"/>
</dbReference>
<evidence type="ECO:0000313" key="4">
    <source>
        <dbReference type="Proteomes" id="UP000193642"/>
    </source>
</evidence>
<dbReference type="InterPro" id="IPR016137">
    <property type="entry name" value="RGS"/>
</dbReference>
<evidence type="ECO:0000313" key="3">
    <source>
        <dbReference type="EMBL" id="ORY51308.1"/>
    </source>
</evidence>
<gene>
    <name evidence="3" type="ORF">BCR33DRAFT_452104</name>
</gene>
<comment type="caution">
    <text evidence="3">The sequence shown here is derived from an EMBL/GenBank/DDBJ whole genome shotgun (WGS) entry which is preliminary data.</text>
</comment>
<accession>A0A1Y2CWA3</accession>
<dbReference type="Proteomes" id="UP000193642">
    <property type="component" value="Unassembled WGS sequence"/>
</dbReference>
<keyword evidence="4" id="KW-1185">Reference proteome</keyword>
<dbReference type="SUPFAM" id="SSF48097">
    <property type="entry name" value="Regulator of G-protein signaling, RGS"/>
    <property type="match status" value="1"/>
</dbReference>
<name>A0A1Y2CWA3_9FUNG</name>
<proteinExistence type="predicted"/>
<sequence>MITPAESSDDALTYRTARSQGLTQSMSRFIQNAIEQKDSNALDVASRVLLPSIPIKAVQHSQKPQFINIFTTYISEKAPVPVSLTPSLRQTVQAAIENDLRVPFATNLFDACLDHVILVLYETSFVGFVETKNSPRDGLVLKPFIDKPEDKIHPSVLKPSYYGLNSSARNPPPAFGPSAKPSGKPRGSQLAAKPLLV</sequence>
<feature type="region of interest" description="Disordered" evidence="1">
    <location>
        <begin position="163"/>
        <end position="197"/>
    </location>
</feature>
<dbReference type="InterPro" id="IPR044926">
    <property type="entry name" value="RGS_subdomain_2"/>
</dbReference>
<feature type="domain" description="RGS" evidence="2">
    <location>
        <begin position="69"/>
        <end position="131"/>
    </location>
</feature>
<dbReference type="Pfam" id="PF00615">
    <property type="entry name" value="RGS"/>
    <property type="match status" value="1"/>
</dbReference>
<evidence type="ECO:0000259" key="2">
    <source>
        <dbReference type="PROSITE" id="PS50132"/>
    </source>
</evidence>